<protein>
    <submittedName>
        <fullName evidence="2">Uncharacterized protein</fullName>
    </submittedName>
</protein>
<dbReference type="AlphaFoldDB" id="A0A2W7N6G9"/>
<feature type="transmembrane region" description="Helical" evidence="1">
    <location>
        <begin position="122"/>
        <end position="139"/>
    </location>
</feature>
<sequence>MQTFYNDCPELCSLMTNTAFSPDRSPSKGFSAIAWYRSAPVHLQFAGVTTCLIALVMIASTTTLVIHREVGTHATALLHKAFWVDQETNIATLFAFSLLAMASLLTSVLAFFKVMTGERWRFYWVALGAILLFMAYDEAAQVHEKLGPPIRQLTGASGALYFAWVIPGMIGVLGIAGIYLRMVLSLPAYQRNLILVSGAVFVFGAIGMEMVGSFIFDGIGRYTVAYAIATTLEETFEMLGVMIFCTAILSLIEATPLAQSFRRRPT</sequence>
<feature type="transmembrane region" description="Helical" evidence="1">
    <location>
        <begin position="90"/>
        <end position="110"/>
    </location>
</feature>
<gene>
    <name evidence="2" type="ORF">LX81_02287</name>
</gene>
<reference evidence="2 3" key="1">
    <citation type="submission" date="2018-06" db="EMBL/GenBank/DDBJ databases">
        <title>Genomic Encyclopedia of Archaeal and Bacterial Type Strains, Phase II (KMG-II): from individual species to whole genera.</title>
        <authorList>
            <person name="Goeker M."/>
        </authorList>
    </citation>
    <scope>NUCLEOTIDE SEQUENCE [LARGE SCALE GENOMIC DNA]</scope>
    <source>
        <strain evidence="2 3">DSM 22009</strain>
    </source>
</reference>
<evidence type="ECO:0000256" key="1">
    <source>
        <dbReference type="SAM" id="Phobius"/>
    </source>
</evidence>
<feature type="transmembrane region" description="Helical" evidence="1">
    <location>
        <begin position="236"/>
        <end position="258"/>
    </location>
</feature>
<name>A0A2W7N6G9_9RHOB</name>
<comment type="caution">
    <text evidence="2">The sequence shown here is derived from an EMBL/GenBank/DDBJ whole genome shotgun (WGS) entry which is preliminary data.</text>
</comment>
<feature type="transmembrane region" description="Helical" evidence="1">
    <location>
        <begin position="159"/>
        <end position="180"/>
    </location>
</feature>
<evidence type="ECO:0000313" key="2">
    <source>
        <dbReference type="EMBL" id="PZX16015.1"/>
    </source>
</evidence>
<organism evidence="2 3">
    <name type="scientific">Palleronia aestuarii</name>
    <dbReference type="NCBI Taxonomy" id="568105"/>
    <lineage>
        <taxon>Bacteria</taxon>
        <taxon>Pseudomonadati</taxon>
        <taxon>Pseudomonadota</taxon>
        <taxon>Alphaproteobacteria</taxon>
        <taxon>Rhodobacterales</taxon>
        <taxon>Roseobacteraceae</taxon>
        <taxon>Palleronia</taxon>
    </lineage>
</organism>
<keyword evidence="1" id="KW-1133">Transmembrane helix</keyword>
<evidence type="ECO:0000313" key="3">
    <source>
        <dbReference type="Proteomes" id="UP000248916"/>
    </source>
</evidence>
<proteinExistence type="predicted"/>
<keyword evidence="3" id="KW-1185">Reference proteome</keyword>
<accession>A0A2W7N6G9</accession>
<feature type="transmembrane region" description="Helical" evidence="1">
    <location>
        <begin position="192"/>
        <end position="216"/>
    </location>
</feature>
<keyword evidence="1" id="KW-0812">Transmembrane</keyword>
<dbReference type="EMBL" id="QKZL01000008">
    <property type="protein sequence ID" value="PZX16015.1"/>
    <property type="molecule type" value="Genomic_DNA"/>
</dbReference>
<dbReference type="Proteomes" id="UP000248916">
    <property type="component" value="Unassembled WGS sequence"/>
</dbReference>
<keyword evidence="1" id="KW-0472">Membrane</keyword>
<feature type="transmembrane region" description="Helical" evidence="1">
    <location>
        <begin position="45"/>
        <end position="66"/>
    </location>
</feature>